<organism evidence="4 5">
    <name type="scientific">Streptomyces sedi</name>
    <dbReference type="NCBI Taxonomy" id="555059"/>
    <lineage>
        <taxon>Bacteria</taxon>
        <taxon>Bacillati</taxon>
        <taxon>Actinomycetota</taxon>
        <taxon>Actinomycetes</taxon>
        <taxon>Kitasatosporales</taxon>
        <taxon>Streptomycetaceae</taxon>
        <taxon>Streptomyces</taxon>
    </lineage>
</organism>
<feature type="compositionally biased region" description="Pro residues" evidence="3">
    <location>
        <begin position="348"/>
        <end position="364"/>
    </location>
</feature>
<dbReference type="SUPFAM" id="SSF48576">
    <property type="entry name" value="Terpenoid synthases"/>
    <property type="match status" value="1"/>
</dbReference>
<proteinExistence type="inferred from homology"/>
<reference evidence="4 5" key="1">
    <citation type="submission" date="2019-06" db="EMBL/GenBank/DDBJ databases">
        <title>Draft genome of Streptomyces sedi sp. JCM16909.</title>
        <authorList>
            <person name="Klykleung N."/>
            <person name="Tanasupawat S."/>
            <person name="Kudo T."/>
            <person name="Yuki M."/>
            <person name="Ohkuma M."/>
        </authorList>
    </citation>
    <scope>NUCLEOTIDE SEQUENCE [LARGE SCALE GENOMIC DNA]</scope>
    <source>
        <strain evidence="4 5">JCM 16909</strain>
    </source>
</reference>
<dbReference type="AlphaFoldDB" id="A0A5C4V684"/>
<evidence type="ECO:0000256" key="3">
    <source>
        <dbReference type="SAM" id="MobiDB-lite"/>
    </source>
</evidence>
<dbReference type="OrthoDB" id="3676909at2"/>
<dbReference type="PANTHER" id="PTHR35201:SF4">
    <property type="entry name" value="BETA-PINACENE SYNTHASE-RELATED"/>
    <property type="match status" value="1"/>
</dbReference>
<comment type="caution">
    <text evidence="4">The sequence shown here is derived from an EMBL/GenBank/DDBJ whole genome shotgun (WGS) entry which is preliminary data.</text>
</comment>
<dbReference type="Pfam" id="PF19086">
    <property type="entry name" value="Terpene_syn_C_2"/>
    <property type="match status" value="1"/>
</dbReference>
<evidence type="ECO:0000313" key="4">
    <source>
        <dbReference type="EMBL" id="TNM31135.1"/>
    </source>
</evidence>
<comment type="similarity">
    <text evidence="2">Belongs to the terpene synthase family.</text>
</comment>
<feature type="compositionally biased region" description="Low complexity" evidence="3">
    <location>
        <begin position="329"/>
        <end position="347"/>
    </location>
</feature>
<dbReference type="SFLD" id="SFLDS00005">
    <property type="entry name" value="Isoprenoid_Synthase_Type_I"/>
    <property type="match status" value="1"/>
</dbReference>
<comment type="cofactor">
    <cofactor evidence="2">
        <name>Mg(2+)</name>
        <dbReference type="ChEBI" id="CHEBI:18420"/>
    </cofactor>
</comment>
<keyword evidence="1 2" id="KW-0456">Lyase</keyword>
<dbReference type="EMBL" id="VDGT01000006">
    <property type="protein sequence ID" value="TNM31135.1"/>
    <property type="molecule type" value="Genomic_DNA"/>
</dbReference>
<evidence type="ECO:0000256" key="1">
    <source>
        <dbReference type="ARBA" id="ARBA00023239"/>
    </source>
</evidence>
<dbReference type="GO" id="GO:0010333">
    <property type="term" value="F:terpene synthase activity"/>
    <property type="evidence" value="ECO:0007669"/>
    <property type="project" value="InterPro"/>
</dbReference>
<dbReference type="GO" id="GO:0046872">
    <property type="term" value="F:metal ion binding"/>
    <property type="evidence" value="ECO:0007669"/>
    <property type="project" value="UniProtKB-KW"/>
</dbReference>
<keyword evidence="5" id="KW-1185">Reference proteome</keyword>
<accession>A0A5C4V684</accession>
<keyword evidence="2" id="KW-0479">Metal-binding</keyword>
<dbReference type="Proteomes" id="UP000311713">
    <property type="component" value="Unassembled WGS sequence"/>
</dbReference>
<dbReference type="EC" id="4.2.3.-" evidence="2"/>
<sequence length="381" mass="41647">MPQDVRFFLPFESRTSPSAGRARAHHLDWVRAHALVDDGPALRAYADWRLTDLAAYAYPEAVGEDLDLVTDAVGLGFPLDDQFDGELGRRPESVARLSTALATVTYRPPGEPPTLDLPLTRAYADMWRRAADGMSPAWRERAARNLTRFFRSYVREARNRLAPAPLDEHSYLALRREAVGTGPCFDLIERAGHFEVPTRAYWSAEAQILTRCAGDVIFLCNDVHSLEREEEQGDPHNLVLIRRRAQGCSRESAVRQVVELVRGRVELFQRVAARLPALAERLSLDAAGREATERYVAGLRCWMAGNQRWAVTSARYAGGVGGRDVVGDLTAPARRPGALSAPGARPSAPSPPPVPPAVPPPVPPAGSTAGAASTRTRTDPP</sequence>
<dbReference type="RefSeq" id="WP_139643580.1">
    <property type="nucleotide sequence ID" value="NZ_BAAAZS010000074.1"/>
</dbReference>
<feature type="region of interest" description="Disordered" evidence="3">
    <location>
        <begin position="329"/>
        <end position="381"/>
    </location>
</feature>
<dbReference type="SFLD" id="SFLDG01020">
    <property type="entry name" value="Terpene_Cyclase_Like_2"/>
    <property type="match status" value="1"/>
</dbReference>
<keyword evidence="2" id="KW-0460">Magnesium</keyword>
<name>A0A5C4V684_9ACTN</name>
<dbReference type="Gene3D" id="1.10.600.10">
    <property type="entry name" value="Farnesyl Diphosphate Synthase"/>
    <property type="match status" value="1"/>
</dbReference>
<dbReference type="PANTHER" id="PTHR35201">
    <property type="entry name" value="TERPENE SYNTHASE"/>
    <property type="match status" value="1"/>
</dbReference>
<dbReference type="InterPro" id="IPR034686">
    <property type="entry name" value="Terpene_cyclase-like_2"/>
</dbReference>
<dbReference type="InterPro" id="IPR008949">
    <property type="entry name" value="Isoprenoid_synthase_dom_sf"/>
</dbReference>
<feature type="compositionally biased region" description="Low complexity" evidence="3">
    <location>
        <begin position="365"/>
        <end position="375"/>
    </location>
</feature>
<protein>
    <recommendedName>
        <fullName evidence="2">Terpene synthase</fullName>
        <ecNumber evidence="2">4.2.3.-</ecNumber>
    </recommendedName>
</protein>
<evidence type="ECO:0000256" key="2">
    <source>
        <dbReference type="RuleBase" id="RU366034"/>
    </source>
</evidence>
<gene>
    <name evidence="4" type="ORF">FH715_10640</name>
</gene>
<evidence type="ECO:0000313" key="5">
    <source>
        <dbReference type="Proteomes" id="UP000311713"/>
    </source>
</evidence>